<evidence type="ECO:0000256" key="7">
    <source>
        <dbReference type="ARBA" id="ARBA00022729"/>
    </source>
</evidence>
<gene>
    <name evidence="18" type="ORF">Lysil_0032</name>
</gene>
<evidence type="ECO:0000256" key="8">
    <source>
        <dbReference type="ARBA" id="ARBA00022801"/>
    </source>
</evidence>
<evidence type="ECO:0000256" key="6">
    <source>
        <dbReference type="ARBA" id="ARBA00022670"/>
    </source>
</evidence>
<dbReference type="UniPathway" id="UPA00219"/>
<protein>
    <recommendedName>
        <fullName evidence="4">serine-type D-Ala-D-Ala carboxypeptidase</fullName>
        <ecNumber evidence="4">3.4.16.4</ecNumber>
    </recommendedName>
</protein>
<dbReference type="EC" id="3.4.16.4" evidence="4"/>
<name>A0A2K1Q043_9GAMM</name>
<evidence type="ECO:0000256" key="15">
    <source>
        <dbReference type="RuleBase" id="RU004016"/>
    </source>
</evidence>
<evidence type="ECO:0000256" key="4">
    <source>
        <dbReference type="ARBA" id="ARBA00012448"/>
    </source>
</evidence>
<dbReference type="InterPro" id="IPR015956">
    <property type="entry name" value="Peniciliin-bd_prot_C_sf"/>
</dbReference>
<dbReference type="Pfam" id="PF00768">
    <property type="entry name" value="Peptidase_S11"/>
    <property type="match status" value="1"/>
</dbReference>
<evidence type="ECO:0000259" key="17">
    <source>
        <dbReference type="SMART" id="SM00936"/>
    </source>
</evidence>
<keyword evidence="10" id="KW-0573">Peptidoglycan synthesis</keyword>
<reference evidence="18 19" key="1">
    <citation type="submission" date="2017-08" db="EMBL/GenBank/DDBJ databases">
        <title>Lysobacter sylvestris genome.</title>
        <authorList>
            <person name="Zhang D.-C."/>
            <person name="Albuquerque L."/>
            <person name="Franca L."/>
            <person name="Froufe H.J.C."/>
            <person name="Barroso C."/>
            <person name="Egas C."/>
            <person name="Da Costa M."/>
            <person name="Margesin R."/>
        </authorList>
    </citation>
    <scope>NUCLEOTIDE SEQUENCE [LARGE SCALE GENOMIC DNA]</scope>
    <source>
        <strain evidence="18 19">AM20-91</strain>
    </source>
</reference>
<keyword evidence="11" id="KW-0961">Cell wall biogenesis/degradation</keyword>
<dbReference type="PRINTS" id="PR00725">
    <property type="entry name" value="DADACBPTASE1"/>
</dbReference>
<dbReference type="InterPro" id="IPR012338">
    <property type="entry name" value="Beta-lactam/transpept-like"/>
</dbReference>
<keyword evidence="8" id="KW-0378">Hydrolase</keyword>
<dbReference type="OrthoDB" id="9795979at2"/>
<dbReference type="PANTHER" id="PTHR21581:SF6">
    <property type="entry name" value="TRAFFICKING PROTEIN PARTICLE COMPLEX SUBUNIT 12"/>
    <property type="match status" value="1"/>
</dbReference>
<evidence type="ECO:0000256" key="2">
    <source>
        <dbReference type="ARBA" id="ARBA00004752"/>
    </source>
</evidence>
<keyword evidence="5 18" id="KW-0121">Carboxypeptidase</keyword>
<evidence type="ECO:0000313" key="18">
    <source>
        <dbReference type="EMBL" id="PNS08403.1"/>
    </source>
</evidence>
<dbReference type="AlphaFoldDB" id="A0A2K1Q043"/>
<feature type="active site" description="Proton acceptor" evidence="13">
    <location>
        <position position="84"/>
    </location>
</feature>
<feature type="binding site" evidence="14">
    <location>
        <position position="248"/>
    </location>
    <ligand>
        <name>substrate</name>
    </ligand>
</feature>
<dbReference type="SUPFAM" id="SSF56601">
    <property type="entry name" value="beta-lactamase/transpeptidase-like"/>
    <property type="match status" value="1"/>
</dbReference>
<sequence length="406" mass="43232">MTSRPVAVLSVAVLTAAFGLAFAQTPAPAPAATAPAAVATGELPIPSAPAPAVSKAWVVMDYATGQVLAGQNIDTQLEPASITKVMTSYVIAAEIAKGKVKASDQVMMTEHAWKTGGAGTDGSYSGFEVNKSAPLEQMETGMVVQSGNDAAIALAEHVAGSEEAFAQLMNSYAAKIGMKNSHFVDPTGLSAQGHLSTAHDLALLGRALIHDYPQAYALNKIREFTVGPITQPNRNLLLWRDSSVDGIKTGHTSNAGYCLMASAQRGDQRLIAVVLGDTSEKQRADDVQALLNWGFRFYETHKLYDANAQVSVQKVWKGASPQVRLGVAEPLLVTVPRGRFEALKSSMEVPQNLIAPIAKGQRVGTIKLSLDGKPIAEAPLVAIDAVDQGGFFRRLWDSLMLWWKSR</sequence>
<evidence type="ECO:0000256" key="14">
    <source>
        <dbReference type="PIRSR" id="PIRSR618044-2"/>
    </source>
</evidence>
<evidence type="ECO:0000256" key="13">
    <source>
        <dbReference type="PIRSR" id="PIRSR618044-1"/>
    </source>
</evidence>
<evidence type="ECO:0000256" key="9">
    <source>
        <dbReference type="ARBA" id="ARBA00022960"/>
    </source>
</evidence>
<dbReference type="SMART" id="SM00936">
    <property type="entry name" value="PBP5_C"/>
    <property type="match status" value="1"/>
</dbReference>
<dbReference type="GO" id="GO:0008360">
    <property type="term" value="P:regulation of cell shape"/>
    <property type="evidence" value="ECO:0007669"/>
    <property type="project" value="UniProtKB-KW"/>
</dbReference>
<dbReference type="Gene3D" id="2.60.410.10">
    <property type="entry name" value="D-Ala-D-Ala carboxypeptidase, C-terminal domain"/>
    <property type="match status" value="1"/>
</dbReference>
<comment type="caution">
    <text evidence="18">The sequence shown here is derived from an EMBL/GenBank/DDBJ whole genome shotgun (WGS) entry which is preliminary data.</text>
</comment>
<evidence type="ECO:0000256" key="11">
    <source>
        <dbReference type="ARBA" id="ARBA00023316"/>
    </source>
</evidence>
<evidence type="ECO:0000256" key="3">
    <source>
        <dbReference type="ARBA" id="ARBA00007164"/>
    </source>
</evidence>
<dbReference type="InterPro" id="IPR012907">
    <property type="entry name" value="Peptidase_S11_C"/>
</dbReference>
<feature type="active site" evidence="13">
    <location>
        <position position="146"/>
    </location>
</feature>
<keyword evidence="9" id="KW-0133">Cell shape</keyword>
<dbReference type="Pfam" id="PF07943">
    <property type="entry name" value="PBP5_C"/>
    <property type="match status" value="1"/>
</dbReference>
<comment type="function">
    <text evidence="1">Removes C-terminal D-alanyl residues from sugar-peptide cell wall precursors.</text>
</comment>
<evidence type="ECO:0000256" key="10">
    <source>
        <dbReference type="ARBA" id="ARBA00022984"/>
    </source>
</evidence>
<keyword evidence="19" id="KW-1185">Reference proteome</keyword>
<dbReference type="Proteomes" id="UP000236220">
    <property type="component" value="Unassembled WGS sequence"/>
</dbReference>
<keyword evidence="7 16" id="KW-0732">Signal</keyword>
<feature type="active site" description="Acyl-ester intermediate" evidence="13">
    <location>
        <position position="81"/>
    </location>
</feature>
<dbReference type="GO" id="GO:0009252">
    <property type="term" value="P:peptidoglycan biosynthetic process"/>
    <property type="evidence" value="ECO:0007669"/>
    <property type="project" value="UniProtKB-UniPathway"/>
</dbReference>
<feature type="chain" id="PRO_5014423601" description="serine-type D-Ala-D-Ala carboxypeptidase" evidence="16">
    <location>
        <begin position="24"/>
        <end position="406"/>
    </location>
</feature>
<evidence type="ECO:0000256" key="16">
    <source>
        <dbReference type="SAM" id="SignalP"/>
    </source>
</evidence>
<keyword evidence="6" id="KW-0645">Protease</keyword>
<feature type="signal peptide" evidence="16">
    <location>
        <begin position="1"/>
        <end position="23"/>
    </location>
</feature>
<dbReference type="InterPro" id="IPR001967">
    <property type="entry name" value="Peptidase_S11_N"/>
</dbReference>
<evidence type="ECO:0000313" key="19">
    <source>
        <dbReference type="Proteomes" id="UP000236220"/>
    </source>
</evidence>
<dbReference type="InterPro" id="IPR037167">
    <property type="entry name" value="Peptidase_S11_C_sf"/>
</dbReference>
<dbReference type="SUPFAM" id="SSF69189">
    <property type="entry name" value="Penicillin-binding protein associated domain"/>
    <property type="match status" value="1"/>
</dbReference>
<accession>A0A2K1Q043</accession>
<proteinExistence type="inferred from homology"/>
<feature type="domain" description="Peptidase S11 D-Ala-D-Ala carboxypeptidase A C-terminal" evidence="17">
    <location>
        <begin position="298"/>
        <end position="388"/>
    </location>
</feature>
<dbReference type="GO" id="GO:0071555">
    <property type="term" value="P:cell wall organization"/>
    <property type="evidence" value="ECO:0007669"/>
    <property type="project" value="UniProtKB-KW"/>
</dbReference>
<evidence type="ECO:0000256" key="5">
    <source>
        <dbReference type="ARBA" id="ARBA00022645"/>
    </source>
</evidence>
<dbReference type="InterPro" id="IPR018044">
    <property type="entry name" value="Peptidase_S11"/>
</dbReference>
<dbReference type="EMBL" id="NPZB01000001">
    <property type="protein sequence ID" value="PNS08403.1"/>
    <property type="molecule type" value="Genomic_DNA"/>
</dbReference>
<dbReference type="GO" id="GO:0006508">
    <property type="term" value="P:proteolysis"/>
    <property type="evidence" value="ECO:0007669"/>
    <property type="project" value="UniProtKB-KW"/>
</dbReference>
<dbReference type="GO" id="GO:0009002">
    <property type="term" value="F:serine-type D-Ala-D-Ala carboxypeptidase activity"/>
    <property type="evidence" value="ECO:0007669"/>
    <property type="project" value="UniProtKB-EC"/>
</dbReference>
<dbReference type="PANTHER" id="PTHR21581">
    <property type="entry name" value="D-ALANYL-D-ALANINE CARBOXYPEPTIDASE"/>
    <property type="match status" value="1"/>
</dbReference>
<evidence type="ECO:0000256" key="12">
    <source>
        <dbReference type="ARBA" id="ARBA00034000"/>
    </source>
</evidence>
<comment type="catalytic activity">
    <reaction evidence="12">
        <text>Preferential cleavage: (Ac)2-L-Lys-D-Ala-|-D-Ala. Also transpeptidation of peptidyl-alanyl moieties that are N-acyl substituents of D-alanine.</text>
        <dbReference type="EC" id="3.4.16.4"/>
    </reaction>
</comment>
<dbReference type="RefSeq" id="WP_103073588.1">
    <property type="nucleotide sequence ID" value="NZ_NPZB01000001.1"/>
</dbReference>
<evidence type="ECO:0000256" key="1">
    <source>
        <dbReference type="ARBA" id="ARBA00003217"/>
    </source>
</evidence>
<comment type="similarity">
    <text evidence="3 15">Belongs to the peptidase S11 family.</text>
</comment>
<comment type="pathway">
    <text evidence="2">Cell wall biogenesis; peptidoglycan biosynthesis.</text>
</comment>
<organism evidence="18 19">
    <name type="scientific">Solilutibacter silvestris</name>
    <dbReference type="NCBI Taxonomy" id="1645665"/>
    <lineage>
        <taxon>Bacteria</taxon>
        <taxon>Pseudomonadati</taxon>
        <taxon>Pseudomonadota</taxon>
        <taxon>Gammaproteobacteria</taxon>
        <taxon>Lysobacterales</taxon>
        <taxon>Lysobacteraceae</taxon>
        <taxon>Solilutibacter</taxon>
    </lineage>
</organism>
<dbReference type="Gene3D" id="3.40.710.10">
    <property type="entry name" value="DD-peptidase/beta-lactamase superfamily"/>
    <property type="match status" value="1"/>
</dbReference>